<evidence type="ECO:0000259" key="1">
    <source>
        <dbReference type="Pfam" id="PF05899"/>
    </source>
</evidence>
<dbReference type="PANTHER" id="PTHR33271">
    <property type="entry name" value="OS04G0445200 PROTEIN"/>
    <property type="match status" value="1"/>
</dbReference>
<dbReference type="PANTHER" id="PTHR33271:SF22">
    <property type="entry name" value="OS04G0445200 PROTEIN"/>
    <property type="match status" value="1"/>
</dbReference>
<feature type="domain" description="(S)-ureidoglycine aminohydrolase cupin" evidence="1">
    <location>
        <begin position="199"/>
        <end position="272"/>
    </location>
</feature>
<dbReference type="Gene3D" id="2.60.120.10">
    <property type="entry name" value="Jelly Rolls"/>
    <property type="match status" value="1"/>
</dbReference>
<accession>A0AA88UT12</accession>
<dbReference type="Pfam" id="PF05899">
    <property type="entry name" value="Cupin_3"/>
    <property type="match status" value="1"/>
</dbReference>
<dbReference type="EMBL" id="JAVXUO010001038">
    <property type="protein sequence ID" value="KAK2986642.1"/>
    <property type="molecule type" value="Genomic_DNA"/>
</dbReference>
<evidence type="ECO:0000313" key="2">
    <source>
        <dbReference type="EMBL" id="KAK2986642.1"/>
    </source>
</evidence>
<dbReference type="InterPro" id="IPR012445">
    <property type="entry name" value="ATG101"/>
</dbReference>
<gene>
    <name evidence="2" type="ORF">RJ640_011720</name>
</gene>
<keyword evidence="3" id="KW-1185">Reference proteome</keyword>
<proteinExistence type="predicted"/>
<dbReference type="CDD" id="cd02227">
    <property type="entry name" value="cupin_TM1112-like"/>
    <property type="match status" value="1"/>
</dbReference>
<dbReference type="Proteomes" id="UP001187471">
    <property type="component" value="Unassembled WGS sequence"/>
</dbReference>
<comment type="caution">
    <text evidence="2">The sequence shown here is derived from an EMBL/GenBank/DDBJ whole genome shotgun (WGS) entry which is preliminary data.</text>
</comment>
<dbReference type="InterPro" id="IPR014710">
    <property type="entry name" value="RmlC-like_jellyroll"/>
</dbReference>
<evidence type="ECO:0000313" key="3">
    <source>
        <dbReference type="Proteomes" id="UP001187471"/>
    </source>
</evidence>
<protein>
    <recommendedName>
        <fullName evidence="1">(S)-ureidoglycine aminohydrolase cupin domain-containing protein</fullName>
    </recommendedName>
</protein>
<dbReference type="Pfam" id="PF07855">
    <property type="entry name" value="ATG101"/>
    <property type="match status" value="1"/>
</dbReference>
<sequence>MHLGFDVLPDLFRIVCTCEDGLKEFITWKLGTLVSIVRQHIRKYLPELLSLVSELWSSFSLPATNRPVHGSPVQCGDTELEKKIDEKIEQFIDRVEKHPNKKNQICLSFYEVKSKQPSWFTNKVERLHWEQWYINLNVAQHPKTHSGKSHHSKVLVDPGAYSNQPQPGAGLIRAAGGESMATEKLGVKIVNNPPESKLTQLGVRSWPKWGCEPSKFPWTYSSKETCFLLKGKVKVYPDGSDEAVEIGAGDLVEFPKGMSCTWEVSEAVDKHYNFE</sequence>
<dbReference type="GO" id="GO:0006914">
    <property type="term" value="P:autophagy"/>
    <property type="evidence" value="ECO:0007669"/>
    <property type="project" value="InterPro"/>
</dbReference>
<name>A0AA88UT12_9ASTE</name>
<dbReference type="AlphaFoldDB" id="A0AA88UT12"/>
<organism evidence="2 3">
    <name type="scientific">Escallonia rubra</name>
    <dbReference type="NCBI Taxonomy" id="112253"/>
    <lineage>
        <taxon>Eukaryota</taxon>
        <taxon>Viridiplantae</taxon>
        <taxon>Streptophyta</taxon>
        <taxon>Embryophyta</taxon>
        <taxon>Tracheophyta</taxon>
        <taxon>Spermatophyta</taxon>
        <taxon>Magnoliopsida</taxon>
        <taxon>eudicotyledons</taxon>
        <taxon>Gunneridae</taxon>
        <taxon>Pentapetalae</taxon>
        <taxon>asterids</taxon>
        <taxon>campanulids</taxon>
        <taxon>Escalloniales</taxon>
        <taxon>Escalloniaceae</taxon>
        <taxon>Escallonia</taxon>
    </lineage>
</organism>
<dbReference type="InterPro" id="IPR008579">
    <property type="entry name" value="UGlyAH_Cupin_dom"/>
</dbReference>
<dbReference type="SUPFAM" id="SSF51182">
    <property type="entry name" value="RmlC-like cupins"/>
    <property type="match status" value="1"/>
</dbReference>
<reference evidence="2" key="1">
    <citation type="submission" date="2022-12" db="EMBL/GenBank/DDBJ databases">
        <title>Draft genome assemblies for two species of Escallonia (Escalloniales).</title>
        <authorList>
            <person name="Chanderbali A."/>
            <person name="Dervinis C."/>
            <person name="Anghel I."/>
            <person name="Soltis D."/>
            <person name="Soltis P."/>
            <person name="Zapata F."/>
        </authorList>
    </citation>
    <scope>NUCLEOTIDE SEQUENCE</scope>
    <source>
        <strain evidence="2">UCBG92.1500</strain>
        <tissue evidence="2">Leaf</tissue>
    </source>
</reference>
<dbReference type="InterPro" id="IPR011051">
    <property type="entry name" value="RmlC_Cupin_sf"/>
</dbReference>